<accession>A0ABV8B3L8</accession>
<comment type="caution">
    <text evidence="1">The sequence shown here is derived from an EMBL/GenBank/DDBJ whole genome shotgun (WGS) entry which is preliminary data.</text>
</comment>
<protein>
    <submittedName>
        <fullName evidence="1">HK97 gp10 family phage protein</fullName>
    </submittedName>
</protein>
<dbReference type="Pfam" id="PF04883">
    <property type="entry name" value="HK97-gp10_like"/>
    <property type="match status" value="1"/>
</dbReference>
<proteinExistence type="predicted"/>
<dbReference type="Proteomes" id="UP001595752">
    <property type="component" value="Unassembled WGS sequence"/>
</dbReference>
<evidence type="ECO:0000313" key="2">
    <source>
        <dbReference type="Proteomes" id="UP001595752"/>
    </source>
</evidence>
<dbReference type="EMBL" id="JBHRZT010000043">
    <property type="protein sequence ID" value="MFC3883754.1"/>
    <property type="molecule type" value="Genomic_DNA"/>
</dbReference>
<dbReference type="InterPro" id="IPR010064">
    <property type="entry name" value="HK97-gp10_tail"/>
</dbReference>
<sequence length="115" mass="12826">MDDIAKELTKQLAQYTTSVEEELENAKEDVTKTGVTALKAASPKETGSYAKGWTRKKVGQDIIVHNRTDYQLTHLLEHGHAKAGGGRVVGIPHIRPVEEQMVKEFEERVEKAIKS</sequence>
<dbReference type="RefSeq" id="WP_377914890.1">
    <property type="nucleotide sequence ID" value="NZ_JBHRZT010000043.1"/>
</dbReference>
<evidence type="ECO:0000313" key="1">
    <source>
        <dbReference type="EMBL" id="MFC3883754.1"/>
    </source>
</evidence>
<reference evidence="2" key="1">
    <citation type="journal article" date="2019" name="Int. J. Syst. Evol. Microbiol.">
        <title>The Global Catalogue of Microorganisms (GCM) 10K type strain sequencing project: providing services to taxonomists for standard genome sequencing and annotation.</title>
        <authorList>
            <consortium name="The Broad Institute Genomics Platform"/>
            <consortium name="The Broad Institute Genome Sequencing Center for Infectious Disease"/>
            <person name="Wu L."/>
            <person name="Ma J."/>
        </authorList>
    </citation>
    <scope>NUCLEOTIDE SEQUENCE [LARGE SCALE GENOMIC DNA]</scope>
    <source>
        <strain evidence="2">CCUG 61889</strain>
    </source>
</reference>
<name>A0ABV8B3L8_9BACI</name>
<organism evidence="1 2">
    <name type="scientific">Bacillus songklensis</name>
    <dbReference type="NCBI Taxonomy" id="1069116"/>
    <lineage>
        <taxon>Bacteria</taxon>
        <taxon>Bacillati</taxon>
        <taxon>Bacillota</taxon>
        <taxon>Bacilli</taxon>
        <taxon>Bacillales</taxon>
        <taxon>Bacillaceae</taxon>
        <taxon>Bacillus</taxon>
    </lineage>
</organism>
<keyword evidence="2" id="KW-1185">Reference proteome</keyword>
<gene>
    <name evidence="1" type="ORF">ACFOU2_09675</name>
</gene>